<dbReference type="Gene3D" id="1.20.1250.20">
    <property type="entry name" value="MFS general substrate transporter like domains"/>
    <property type="match status" value="2"/>
</dbReference>
<protein>
    <submittedName>
        <fullName evidence="7">Uncharacterized protein</fullName>
    </submittedName>
</protein>
<dbReference type="GO" id="GO:0022857">
    <property type="term" value="F:transmembrane transporter activity"/>
    <property type="evidence" value="ECO:0007669"/>
    <property type="project" value="InterPro"/>
</dbReference>
<dbReference type="EMBL" id="JACGCM010001009">
    <property type="protein sequence ID" value="KAF6162987.1"/>
    <property type="molecule type" value="Genomic_DNA"/>
</dbReference>
<keyword evidence="5 6" id="KW-0472">Membrane</keyword>
<dbReference type="Pfam" id="PF00854">
    <property type="entry name" value="PTR2"/>
    <property type="match status" value="3"/>
</dbReference>
<keyword evidence="3 6" id="KW-0812">Transmembrane</keyword>
<keyword evidence="8" id="KW-1185">Reference proteome</keyword>
<sequence length="466" mass="52396">GETDGPMELIKPRKAGGPKATAFIYIMMGLDNIGFVANMASMVLYIMLIIKFDVPGAATATINYLGTAFMLTLLGGFISDTYMNRLNTCLVFGAFELMGYILIVIQAHSEKLHPKPCSESRCVKGGQAVMFYASFYFLAIGAGGIRGSVPALGADQFDPKDGKEQKQLASFFNWFLLSITVGAVIGVTFIVYITLKRDGIKDSSYHWLLDKSAIVHEGLKPEKWRVCTVTQVEEVKIITRMMPIFLSVIIMNTCFAQLQTLSVQQEVLMNPRIGSFNVPADSIPVIPLFFVCCSNTCLRNQLCSSLSKDHWPSKWHNSSSESGGWASSIWYINGYRRNHRSERRDEFVNDGHKISLFWLAIHYGVFGIADMFTLVGLMEFFYTEAPVTLKSLSTSFSWLSLSIGYFLSSVFVDLINSISSKLTKNKMGWLEGRDMNTNHVDLFYWFLAMLSVLNFANCLYWANWYK</sequence>
<evidence type="ECO:0000256" key="4">
    <source>
        <dbReference type="ARBA" id="ARBA00022989"/>
    </source>
</evidence>
<dbReference type="OrthoDB" id="8904098at2759"/>
<evidence type="ECO:0000256" key="5">
    <source>
        <dbReference type="ARBA" id="ARBA00023136"/>
    </source>
</evidence>
<feature type="non-terminal residue" evidence="7">
    <location>
        <position position="1"/>
    </location>
</feature>
<dbReference type="InterPro" id="IPR036259">
    <property type="entry name" value="MFS_trans_sf"/>
</dbReference>
<proteinExistence type="inferred from homology"/>
<evidence type="ECO:0000313" key="7">
    <source>
        <dbReference type="EMBL" id="KAF6162987.1"/>
    </source>
</evidence>
<comment type="subcellular location">
    <subcellularLocation>
        <location evidence="1">Membrane</location>
        <topology evidence="1">Multi-pass membrane protein</topology>
    </subcellularLocation>
</comment>
<feature type="transmembrane region" description="Helical" evidence="6">
    <location>
        <begin position="90"/>
        <end position="108"/>
    </location>
</feature>
<dbReference type="PANTHER" id="PTHR11654">
    <property type="entry name" value="OLIGOPEPTIDE TRANSPORTER-RELATED"/>
    <property type="match status" value="1"/>
</dbReference>
<reference evidence="7 8" key="1">
    <citation type="journal article" date="2020" name="IScience">
        <title>Genome Sequencing of the Endangered Kingdonia uniflora (Circaeasteraceae, Ranunculales) Reveals Potential Mechanisms of Evolutionary Specialization.</title>
        <authorList>
            <person name="Sun Y."/>
            <person name="Deng T."/>
            <person name="Zhang A."/>
            <person name="Moore M.J."/>
            <person name="Landis J.B."/>
            <person name="Lin N."/>
            <person name="Zhang H."/>
            <person name="Zhang X."/>
            <person name="Huang J."/>
            <person name="Zhang X."/>
            <person name="Sun H."/>
            <person name="Wang H."/>
        </authorList>
    </citation>
    <scope>NUCLEOTIDE SEQUENCE [LARGE SCALE GENOMIC DNA]</scope>
    <source>
        <strain evidence="7">TB1705</strain>
        <tissue evidence="7">Leaf</tissue>
    </source>
</reference>
<evidence type="ECO:0000256" key="2">
    <source>
        <dbReference type="ARBA" id="ARBA00005982"/>
    </source>
</evidence>
<evidence type="ECO:0000256" key="1">
    <source>
        <dbReference type="ARBA" id="ARBA00004141"/>
    </source>
</evidence>
<dbReference type="Proteomes" id="UP000541444">
    <property type="component" value="Unassembled WGS sequence"/>
</dbReference>
<feature type="transmembrane region" description="Helical" evidence="6">
    <location>
        <begin position="129"/>
        <end position="151"/>
    </location>
</feature>
<accession>A0A7J7N778</accession>
<organism evidence="7 8">
    <name type="scientific">Kingdonia uniflora</name>
    <dbReference type="NCBI Taxonomy" id="39325"/>
    <lineage>
        <taxon>Eukaryota</taxon>
        <taxon>Viridiplantae</taxon>
        <taxon>Streptophyta</taxon>
        <taxon>Embryophyta</taxon>
        <taxon>Tracheophyta</taxon>
        <taxon>Spermatophyta</taxon>
        <taxon>Magnoliopsida</taxon>
        <taxon>Ranunculales</taxon>
        <taxon>Circaeasteraceae</taxon>
        <taxon>Kingdonia</taxon>
    </lineage>
</organism>
<dbReference type="GO" id="GO:0016020">
    <property type="term" value="C:membrane"/>
    <property type="evidence" value="ECO:0007669"/>
    <property type="project" value="UniProtKB-SubCell"/>
</dbReference>
<evidence type="ECO:0000256" key="3">
    <source>
        <dbReference type="ARBA" id="ARBA00022692"/>
    </source>
</evidence>
<feature type="transmembrane region" description="Helical" evidence="6">
    <location>
        <begin position="356"/>
        <end position="378"/>
    </location>
</feature>
<feature type="transmembrane region" description="Helical" evidence="6">
    <location>
        <begin position="60"/>
        <end position="78"/>
    </location>
</feature>
<feature type="transmembrane region" description="Helical" evidence="6">
    <location>
        <begin position="442"/>
        <end position="462"/>
    </location>
</feature>
<evidence type="ECO:0000313" key="8">
    <source>
        <dbReference type="Proteomes" id="UP000541444"/>
    </source>
</evidence>
<feature type="transmembrane region" description="Helical" evidence="6">
    <location>
        <begin position="398"/>
        <end position="418"/>
    </location>
</feature>
<dbReference type="InterPro" id="IPR000109">
    <property type="entry name" value="POT_fam"/>
</dbReference>
<name>A0A7J7N778_9MAGN</name>
<evidence type="ECO:0000256" key="6">
    <source>
        <dbReference type="SAM" id="Phobius"/>
    </source>
</evidence>
<dbReference type="AlphaFoldDB" id="A0A7J7N778"/>
<gene>
    <name evidence="7" type="ORF">GIB67_021136</name>
</gene>
<feature type="transmembrane region" description="Helical" evidence="6">
    <location>
        <begin position="22"/>
        <end position="48"/>
    </location>
</feature>
<comment type="caution">
    <text evidence="7">The sequence shown here is derived from an EMBL/GenBank/DDBJ whole genome shotgun (WGS) entry which is preliminary data.</text>
</comment>
<feature type="transmembrane region" description="Helical" evidence="6">
    <location>
        <begin position="171"/>
        <end position="195"/>
    </location>
</feature>
<comment type="similarity">
    <text evidence="2">Belongs to the major facilitator superfamily. Proton-dependent oligopeptide transporter (POT/PTR) (TC 2.A.17) family.</text>
</comment>
<keyword evidence="4 6" id="KW-1133">Transmembrane helix</keyword>